<feature type="region of interest" description="Disordered" evidence="1">
    <location>
        <begin position="1133"/>
        <end position="1182"/>
    </location>
</feature>
<feature type="compositionally biased region" description="Low complexity" evidence="1">
    <location>
        <begin position="419"/>
        <end position="432"/>
    </location>
</feature>
<dbReference type="OrthoDB" id="2248459at2759"/>
<feature type="compositionally biased region" description="Low complexity" evidence="1">
    <location>
        <begin position="168"/>
        <end position="177"/>
    </location>
</feature>
<feature type="region of interest" description="Disordered" evidence="1">
    <location>
        <begin position="168"/>
        <end position="206"/>
    </location>
</feature>
<dbReference type="InterPro" id="IPR036691">
    <property type="entry name" value="Endo/exonu/phosph_ase_sf"/>
</dbReference>
<evidence type="ECO:0000259" key="2">
    <source>
        <dbReference type="SMART" id="SM00128"/>
    </source>
</evidence>
<feature type="region of interest" description="Disordered" evidence="1">
    <location>
        <begin position="235"/>
        <end position="432"/>
    </location>
</feature>
<feature type="compositionally biased region" description="Pro residues" evidence="1">
    <location>
        <begin position="409"/>
        <end position="418"/>
    </location>
</feature>
<reference evidence="3 4" key="1">
    <citation type="journal article" date="2015" name="Genome Biol. Evol.">
        <title>Phylogenomic analyses indicate that early fungi evolved digesting cell walls of algal ancestors of land plants.</title>
        <authorList>
            <person name="Chang Y."/>
            <person name="Wang S."/>
            <person name="Sekimoto S."/>
            <person name="Aerts A.L."/>
            <person name="Choi C."/>
            <person name="Clum A."/>
            <person name="LaButti K.M."/>
            <person name="Lindquist E.A."/>
            <person name="Yee Ngan C."/>
            <person name="Ohm R.A."/>
            <person name="Salamov A.A."/>
            <person name="Grigoriev I.V."/>
            <person name="Spatafora J.W."/>
            <person name="Berbee M.L."/>
        </authorList>
    </citation>
    <scope>NUCLEOTIDE SEQUENCE [LARGE SCALE GENOMIC DNA]</scope>
    <source>
        <strain evidence="3 4">NRRL 1564</strain>
    </source>
</reference>
<feature type="compositionally biased region" description="Low complexity" evidence="1">
    <location>
        <begin position="1165"/>
        <end position="1175"/>
    </location>
</feature>
<dbReference type="SUPFAM" id="SSF56219">
    <property type="entry name" value="DNase I-like"/>
    <property type="match status" value="1"/>
</dbReference>
<accession>A0A2G5BEX5</accession>
<gene>
    <name evidence="3" type="ORF">COEREDRAFT_86151</name>
</gene>
<name>A0A2G5BEX5_COERN</name>
<feature type="compositionally biased region" description="Pro residues" evidence="1">
    <location>
        <begin position="340"/>
        <end position="370"/>
    </location>
</feature>
<proteinExistence type="predicted"/>
<dbReference type="PANTHER" id="PTHR11200">
    <property type="entry name" value="INOSITOL 5-PHOSPHATASE"/>
    <property type="match status" value="1"/>
</dbReference>
<sequence>MQSDDEDSQQPKTLAERIARLGLKTESGTRPTSRTSVHRSSVAAARDRTSTEVGYPDGRTTPMQNEQNPMGAEARPPIAPKTHLANRPYAGSLSFQAGYTHDETEGPATQPPHTDVAAAVQAQHGAKTPTVSHGREADVADTHAVSVRDRIQSLYRERGSLESISFPSATTAQSQAQMANPNPFASPELGNTQVMTTGEDSSGGMCPMSPVSPLPAAAEDFGRSRTNFARHSLLPQSITPGGISPPPQKPANMQHTRTAGHRIDGDDKHAQPQRPMSALGASGIFGHAAPKVPPKPAGIGTPKSPAQTSRMPTELGRSYSVSTPYVGDNGLVHGPRSSMLPPPPPPPPPPPSSHRPSLPLPPPPPPPPPMQRTSLTLQRSQQTAVGGQSNQASHAPHMTQATHATMPQTPLPPPPLPRAPAQAGMAAAGSNTARTALDFSNDAALKPLQLNQRHSNRRAPGLGVQPFLSLETATGPVLSCIGGAYAVVVHQSRMVCTRIDTGEIGAMHNTPGPDERFVSVAAVPGAVDPSEECACVWASTSLGRVLVLSTCSTSSRQEQLQSTSRAHVVAMLAAGAGEMWTLREDGLVEAWRGRKASDPGAPLAPLRRFTISLEMQQARRTSTQRLLLLLRRRELWFAGNRGIWVFDTQHASEPLASVAGSALLSAAAQASSLEAPRVLAQLTLTPHDAGIACLASNAEFLDDRGYNERGFVFAGTDGGHVIVWRAAKRERWRTLDLSNGNRGVRVTALACASERWLWVGLASGRLLVVDTLGDVWTVAKEWQPVESAVMGMHVDWTPLLTPRAKLQVASVHANGSVYYWDGSLAVDRQLAELRRRTPQLASMRDVTVQINSWNIDAVKPEHLERSREDRGFLRNWLGALGAQLEPELVVVGLQEVVDLESKKMTAKSLWRTTTSKNKHHRDTKPTADISKRYGLWRAALSRGLARGAAYASAYRIVECRNLVGLFVCVFARDDVYRAVRDVDVAHVKTGMGGLHGNKGAVAVRLVFADTSFCFVNAHLAAGEAPGNNLARIAHCSTIVRGLSFKRPAPELHMPLPLPEPHVSVSRDLTDIALDAFVDGGDGQRFLDHAACFFSGDLNFRLRTSRLLAERYVEANELEALLHFDQLLPMIASDTAQGPPPATGLPPPLVAAASDSESTPRALDRSLSSSSLPSSSGDEADVEGLEDVGSAGFALRAFHEMPIQFPPTYKYDPGTDRYDSSEKRRIPAWCDRVLFRGAAPNASDTQGSIAPLAYQRFECRQSDHRPIFAAFRVRAKVLDREARARALADIHQQFATRDAAEMVHLAKIMWLARYTATFTDAAELLGSAGGDLTGALQQLLNLR</sequence>
<dbReference type="GO" id="GO:0004439">
    <property type="term" value="F:phosphatidylinositol-4,5-bisphosphate 5-phosphatase activity"/>
    <property type="evidence" value="ECO:0007669"/>
    <property type="project" value="TreeGrafter"/>
</dbReference>
<feature type="region of interest" description="Disordered" evidence="1">
    <location>
        <begin position="1"/>
        <end position="113"/>
    </location>
</feature>
<dbReference type="GO" id="GO:0046856">
    <property type="term" value="P:phosphatidylinositol dephosphorylation"/>
    <property type="evidence" value="ECO:0007669"/>
    <property type="project" value="InterPro"/>
</dbReference>
<evidence type="ECO:0000313" key="3">
    <source>
        <dbReference type="EMBL" id="PIA17542.1"/>
    </source>
</evidence>
<evidence type="ECO:0000256" key="1">
    <source>
        <dbReference type="SAM" id="MobiDB-lite"/>
    </source>
</evidence>
<dbReference type="SUPFAM" id="SSF50998">
    <property type="entry name" value="Quinoprotein alcohol dehydrogenase-like"/>
    <property type="match status" value="1"/>
</dbReference>
<feature type="compositionally biased region" description="Polar residues" evidence="1">
    <location>
        <begin position="189"/>
        <end position="200"/>
    </location>
</feature>
<dbReference type="InterPro" id="IPR046985">
    <property type="entry name" value="IP5"/>
</dbReference>
<feature type="compositionally biased region" description="Basic and acidic residues" evidence="1">
    <location>
        <begin position="261"/>
        <end position="270"/>
    </location>
</feature>
<feature type="compositionally biased region" description="Polar residues" evidence="1">
    <location>
        <begin position="26"/>
        <end position="39"/>
    </location>
</feature>
<dbReference type="STRING" id="763665.A0A2G5BEX5"/>
<dbReference type="Gene3D" id="3.60.10.10">
    <property type="entry name" value="Endonuclease/exonuclease/phosphatase"/>
    <property type="match status" value="1"/>
</dbReference>
<protein>
    <submittedName>
        <fullName evidence="3">DNase I-like protein</fullName>
    </submittedName>
</protein>
<organism evidence="3 4">
    <name type="scientific">Coemansia reversa (strain ATCC 12441 / NRRL 1564)</name>
    <dbReference type="NCBI Taxonomy" id="763665"/>
    <lineage>
        <taxon>Eukaryota</taxon>
        <taxon>Fungi</taxon>
        <taxon>Fungi incertae sedis</taxon>
        <taxon>Zoopagomycota</taxon>
        <taxon>Kickxellomycotina</taxon>
        <taxon>Kickxellomycetes</taxon>
        <taxon>Kickxellales</taxon>
        <taxon>Kickxellaceae</taxon>
        <taxon>Coemansia</taxon>
    </lineage>
</organism>
<feature type="compositionally biased region" description="Polar residues" evidence="1">
    <location>
        <begin position="371"/>
        <end position="403"/>
    </location>
</feature>
<keyword evidence="4" id="KW-1185">Reference proteome</keyword>
<dbReference type="Proteomes" id="UP000242474">
    <property type="component" value="Unassembled WGS sequence"/>
</dbReference>
<dbReference type="InterPro" id="IPR011047">
    <property type="entry name" value="Quinoprotein_ADH-like_sf"/>
</dbReference>
<dbReference type="Pfam" id="PF22669">
    <property type="entry name" value="Exo_endo_phos2"/>
    <property type="match status" value="2"/>
</dbReference>
<evidence type="ECO:0000313" key="4">
    <source>
        <dbReference type="Proteomes" id="UP000242474"/>
    </source>
</evidence>
<dbReference type="InterPro" id="IPR000300">
    <property type="entry name" value="IPPc"/>
</dbReference>
<feature type="domain" description="Inositol polyphosphate-related phosphatase" evidence="2">
    <location>
        <begin position="844"/>
        <end position="1278"/>
    </location>
</feature>
<dbReference type="SMART" id="SM00128">
    <property type="entry name" value="IPPc"/>
    <property type="match status" value="1"/>
</dbReference>
<dbReference type="EMBL" id="KZ303494">
    <property type="protein sequence ID" value="PIA17542.1"/>
    <property type="molecule type" value="Genomic_DNA"/>
</dbReference>
<feature type="compositionally biased region" description="Pro residues" evidence="1">
    <location>
        <begin position="1137"/>
        <end position="1148"/>
    </location>
</feature>
<dbReference type="PANTHER" id="PTHR11200:SF240">
    <property type="entry name" value="INOSITOL POLYPHOSPHATE 5-PHOSPHATASE C9G1.10C-RELATED"/>
    <property type="match status" value="1"/>
</dbReference>